<dbReference type="GO" id="GO:0008017">
    <property type="term" value="F:microtubule binding"/>
    <property type="evidence" value="ECO:0007669"/>
    <property type="project" value="InterPro"/>
</dbReference>
<feature type="domain" description="TPX2 C-terminal" evidence="8">
    <location>
        <begin position="197"/>
        <end position="266"/>
    </location>
</feature>
<dbReference type="PANTHER" id="PTHR46372:SF2">
    <property type="entry name" value="PROTEIN WVD2-LIKE 3"/>
    <property type="match status" value="1"/>
</dbReference>
<feature type="coiled-coil region" evidence="6">
    <location>
        <begin position="204"/>
        <end position="238"/>
    </location>
</feature>
<dbReference type="PANTHER" id="PTHR46372">
    <property type="entry name" value="PROTEIN WVD2-LIKE 3"/>
    <property type="match status" value="1"/>
</dbReference>
<organism evidence="9 10">
    <name type="scientific">Ensete ventricosum</name>
    <name type="common">Abyssinian banana</name>
    <name type="synonym">Musa ensete</name>
    <dbReference type="NCBI Taxonomy" id="4639"/>
    <lineage>
        <taxon>Eukaryota</taxon>
        <taxon>Viridiplantae</taxon>
        <taxon>Streptophyta</taxon>
        <taxon>Embryophyta</taxon>
        <taxon>Tracheophyta</taxon>
        <taxon>Spermatophyta</taxon>
        <taxon>Magnoliopsida</taxon>
        <taxon>Liliopsida</taxon>
        <taxon>Zingiberales</taxon>
        <taxon>Musaceae</taxon>
        <taxon>Ensete</taxon>
    </lineage>
</organism>
<comment type="caution">
    <text evidence="9">The sequence shown here is derived from an EMBL/GenBank/DDBJ whole genome shotgun (WGS) entry which is preliminary data.</text>
</comment>
<proteinExistence type="inferred from homology"/>
<feature type="compositionally biased region" description="Basic and acidic residues" evidence="7">
    <location>
        <begin position="49"/>
        <end position="62"/>
    </location>
</feature>
<evidence type="ECO:0000256" key="6">
    <source>
        <dbReference type="SAM" id="Coils"/>
    </source>
</evidence>
<keyword evidence="3" id="KW-0963">Cytoplasm</keyword>
<evidence type="ECO:0000256" key="7">
    <source>
        <dbReference type="SAM" id="MobiDB-lite"/>
    </source>
</evidence>
<evidence type="ECO:0000313" key="9">
    <source>
        <dbReference type="EMBL" id="RRT59845.1"/>
    </source>
</evidence>
<feature type="region of interest" description="Disordered" evidence="7">
    <location>
        <begin position="44"/>
        <end position="108"/>
    </location>
</feature>
<keyword evidence="5" id="KW-0206">Cytoskeleton</keyword>
<evidence type="ECO:0000256" key="3">
    <source>
        <dbReference type="ARBA" id="ARBA00022490"/>
    </source>
</evidence>
<evidence type="ECO:0000256" key="5">
    <source>
        <dbReference type="ARBA" id="ARBA00023212"/>
    </source>
</evidence>
<protein>
    <recommendedName>
        <fullName evidence="8">TPX2 C-terminal domain-containing protein</fullName>
    </recommendedName>
</protein>
<dbReference type="InterPro" id="IPR044806">
    <property type="entry name" value="WVD2/WDL1-4"/>
</dbReference>
<name>A0A426Z796_ENSVE</name>
<sequence length="284" mass="31638">MGKEIIKVSSGGKSELVFCAPNSKCDQANDLSSKRFAIVESGRAINNTKGDENSHEEQEVPHLRNLSLGQNTAEKRHRTQKSLVQKKPAASRPAHAGNIQSHHTVPRPFSLATEKRASGGNRAFISEVTGNGGKPDDLQSANILTSFQSNLPPMSSKPLQPDNTIHPDNEDSYSIFHSTALSVRTLRGRATVATAPTFRCNERAERRKEFYSKLEQKHQALEAEKNQSEARIREEQEAALKEFRKRLTFKANPMPSFYHEGPPPKVELKKVCSLSLDSLGFKYF</sequence>
<gene>
    <name evidence="9" type="ORF">B296_00014934</name>
</gene>
<keyword evidence="6" id="KW-0175">Coiled coil</keyword>
<evidence type="ECO:0000256" key="1">
    <source>
        <dbReference type="ARBA" id="ARBA00004245"/>
    </source>
</evidence>
<dbReference type="GO" id="GO:0005874">
    <property type="term" value="C:microtubule"/>
    <property type="evidence" value="ECO:0007669"/>
    <property type="project" value="UniProtKB-KW"/>
</dbReference>
<dbReference type="AlphaFoldDB" id="A0A426Z796"/>
<dbReference type="InterPro" id="IPR027329">
    <property type="entry name" value="TPX2_C"/>
</dbReference>
<comment type="similarity">
    <text evidence="2">Belongs to the TPX2 family.</text>
</comment>
<evidence type="ECO:0000259" key="8">
    <source>
        <dbReference type="Pfam" id="PF06886"/>
    </source>
</evidence>
<evidence type="ECO:0000256" key="4">
    <source>
        <dbReference type="ARBA" id="ARBA00022701"/>
    </source>
</evidence>
<dbReference type="Proteomes" id="UP000287651">
    <property type="component" value="Unassembled WGS sequence"/>
</dbReference>
<evidence type="ECO:0000313" key="10">
    <source>
        <dbReference type="Proteomes" id="UP000287651"/>
    </source>
</evidence>
<reference evidence="9 10" key="1">
    <citation type="journal article" date="2014" name="Agronomy (Basel)">
        <title>A Draft Genome Sequence for Ensete ventricosum, the Drought-Tolerant Tree Against Hunger.</title>
        <authorList>
            <person name="Harrison J."/>
            <person name="Moore K.A."/>
            <person name="Paszkiewicz K."/>
            <person name="Jones T."/>
            <person name="Grant M."/>
            <person name="Ambacheew D."/>
            <person name="Muzemil S."/>
            <person name="Studholme D.J."/>
        </authorList>
    </citation>
    <scope>NUCLEOTIDE SEQUENCE [LARGE SCALE GENOMIC DNA]</scope>
</reference>
<dbReference type="GO" id="GO:0000226">
    <property type="term" value="P:microtubule cytoskeleton organization"/>
    <property type="evidence" value="ECO:0007669"/>
    <property type="project" value="InterPro"/>
</dbReference>
<dbReference type="EMBL" id="AMZH03008041">
    <property type="protein sequence ID" value="RRT59845.1"/>
    <property type="molecule type" value="Genomic_DNA"/>
</dbReference>
<dbReference type="Pfam" id="PF06886">
    <property type="entry name" value="TPX2"/>
    <property type="match status" value="1"/>
</dbReference>
<keyword evidence="4" id="KW-0493">Microtubule</keyword>
<comment type="subcellular location">
    <subcellularLocation>
        <location evidence="1">Cytoplasm</location>
        <location evidence="1">Cytoskeleton</location>
    </subcellularLocation>
</comment>
<evidence type="ECO:0000256" key="2">
    <source>
        <dbReference type="ARBA" id="ARBA00005885"/>
    </source>
</evidence>
<accession>A0A426Z796</accession>